<keyword evidence="1" id="KW-1133">Transmembrane helix</keyword>
<organism evidence="2 3">
    <name type="scientific">Pleionea litopenaei</name>
    <dbReference type="NCBI Taxonomy" id="3070815"/>
    <lineage>
        <taxon>Bacteria</taxon>
        <taxon>Pseudomonadati</taxon>
        <taxon>Pseudomonadota</taxon>
        <taxon>Gammaproteobacteria</taxon>
        <taxon>Oceanospirillales</taxon>
        <taxon>Pleioneaceae</taxon>
        <taxon>Pleionea</taxon>
    </lineage>
</organism>
<feature type="transmembrane region" description="Helical" evidence="1">
    <location>
        <begin position="85"/>
        <end position="102"/>
    </location>
</feature>
<keyword evidence="1" id="KW-0472">Membrane</keyword>
<dbReference type="EMBL" id="CP133548">
    <property type="protein sequence ID" value="WMS88950.1"/>
    <property type="molecule type" value="Genomic_DNA"/>
</dbReference>
<protein>
    <submittedName>
        <fullName evidence="2">Uncharacterized protein</fullName>
    </submittedName>
</protein>
<gene>
    <name evidence="2" type="ORF">Q9312_08550</name>
</gene>
<keyword evidence="1" id="KW-0812">Transmembrane</keyword>
<evidence type="ECO:0000313" key="3">
    <source>
        <dbReference type="Proteomes" id="UP001239782"/>
    </source>
</evidence>
<dbReference type="RefSeq" id="WP_309204169.1">
    <property type="nucleotide sequence ID" value="NZ_CP133548.1"/>
</dbReference>
<proteinExistence type="predicted"/>
<dbReference type="Proteomes" id="UP001239782">
    <property type="component" value="Chromosome"/>
</dbReference>
<dbReference type="AlphaFoldDB" id="A0AA51RWN8"/>
<accession>A0AA51RWN8</accession>
<evidence type="ECO:0000256" key="1">
    <source>
        <dbReference type="SAM" id="Phobius"/>
    </source>
</evidence>
<keyword evidence="3" id="KW-1185">Reference proteome</keyword>
<reference evidence="2 3" key="1">
    <citation type="submission" date="2023-08" db="EMBL/GenBank/DDBJ databases">
        <title>Pleionea litopenaei sp. nov., isolated from stomach of juvenile Litopenaeus vannamei.</title>
        <authorList>
            <person name="Rho A.M."/>
            <person name="Hwang C.Y."/>
        </authorList>
    </citation>
    <scope>NUCLEOTIDE SEQUENCE [LARGE SCALE GENOMIC DNA]</scope>
    <source>
        <strain evidence="2 3">HL-JVS1</strain>
    </source>
</reference>
<evidence type="ECO:0000313" key="2">
    <source>
        <dbReference type="EMBL" id="WMS88950.1"/>
    </source>
</evidence>
<dbReference type="KEGG" id="plei:Q9312_08550"/>
<name>A0AA51RWN8_9GAMM</name>
<sequence length="143" mass="15759">MNRFRAYRYLLGINLPPILGALLFYSYIDLKSHGSISLIDSGEDPFLPLRALVELIGIAYIFIGIQAIIATSIMEFFVLKKWRSFPVRIFSAIGLGILSGATLVELEFVVIGSIVGFFAGLGLIIINRREALVPPQLTETTAL</sequence>
<feature type="transmembrane region" description="Helical" evidence="1">
    <location>
        <begin position="55"/>
        <end position="78"/>
    </location>
</feature>
<feature type="transmembrane region" description="Helical" evidence="1">
    <location>
        <begin position="108"/>
        <end position="126"/>
    </location>
</feature>
<feature type="transmembrane region" description="Helical" evidence="1">
    <location>
        <begin position="7"/>
        <end position="28"/>
    </location>
</feature>